<dbReference type="AlphaFoldDB" id="A0A222G460"/>
<dbReference type="InterPro" id="IPR010372">
    <property type="entry name" value="DNA_pol3_delta_N"/>
</dbReference>
<protein>
    <recommendedName>
        <fullName evidence="2 9">DNA polymerase III subunit delta</fullName>
        <ecNumber evidence="1 9">2.7.7.7</ecNumber>
    </recommendedName>
</protein>
<dbReference type="Pfam" id="PF06144">
    <property type="entry name" value="DNA_pol3_delta"/>
    <property type="match status" value="1"/>
</dbReference>
<dbReference type="EMBL" id="CP020465">
    <property type="protein sequence ID" value="ASP46716.1"/>
    <property type="molecule type" value="Genomic_DNA"/>
</dbReference>
<evidence type="ECO:0000256" key="5">
    <source>
        <dbReference type="ARBA" id="ARBA00022705"/>
    </source>
</evidence>
<dbReference type="Gene3D" id="1.10.8.60">
    <property type="match status" value="1"/>
</dbReference>
<dbReference type="PANTHER" id="PTHR34388:SF1">
    <property type="entry name" value="DNA POLYMERASE III SUBUNIT DELTA"/>
    <property type="match status" value="1"/>
</dbReference>
<dbReference type="Pfam" id="PF14840">
    <property type="entry name" value="DNA_pol3_delt_C"/>
    <property type="match status" value="1"/>
</dbReference>
<dbReference type="PANTHER" id="PTHR34388">
    <property type="entry name" value="DNA POLYMERASE III SUBUNIT DELTA"/>
    <property type="match status" value="1"/>
</dbReference>
<dbReference type="GO" id="GO:0009360">
    <property type="term" value="C:DNA polymerase III complex"/>
    <property type="evidence" value="ECO:0007669"/>
    <property type="project" value="UniProtKB-UniRule"/>
</dbReference>
<dbReference type="InterPro" id="IPR032780">
    <property type="entry name" value="DNA_pol3_delt_C"/>
</dbReference>
<keyword evidence="5" id="KW-0235">DNA replication</keyword>
<evidence type="ECO:0000256" key="3">
    <source>
        <dbReference type="ARBA" id="ARBA00022679"/>
    </source>
</evidence>
<dbReference type="SUPFAM" id="SSF52540">
    <property type="entry name" value="P-loop containing nucleoside triphosphate hydrolases"/>
    <property type="match status" value="1"/>
</dbReference>
<keyword evidence="4" id="KW-0548">Nucleotidyltransferase</keyword>
<dbReference type="Gene3D" id="3.40.50.300">
    <property type="entry name" value="P-loop containing nucleotide triphosphate hydrolases"/>
    <property type="match status" value="1"/>
</dbReference>
<evidence type="ECO:0000256" key="8">
    <source>
        <dbReference type="ARBA" id="ARBA00049244"/>
    </source>
</evidence>
<reference evidence="12 13" key="1">
    <citation type="submission" date="2017-08" db="EMBL/GenBank/DDBJ databases">
        <title>Complete genome of Colwellia sp. NB097-1, a psychrophile bacterium ioslated from Bering Sea.</title>
        <authorList>
            <person name="Chen X."/>
        </authorList>
    </citation>
    <scope>NUCLEOTIDE SEQUENCE [LARGE SCALE GENOMIC DNA]</scope>
    <source>
        <strain evidence="12 13">NB097-1</strain>
    </source>
</reference>
<dbReference type="CDD" id="cd18138">
    <property type="entry name" value="HLD_clamp_pol_III_delta"/>
    <property type="match status" value="1"/>
</dbReference>
<evidence type="ECO:0000313" key="13">
    <source>
        <dbReference type="Proteomes" id="UP000202259"/>
    </source>
</evidence>
<sequence>MRIYHNQLDNTLNQGFKPIWLVFGDELWQKNDALEKIKLHAKKQGFDEIIRFSIDDKFDWDELFQEYQSMSLFSSLRIIEIEFTSGKIGDNGAKGVAQLLTLLHQDIQLIFHGPKLDAATQKRKWFKSLEAAGCFVPLYDMDAKQLKQWLNNQARQLQLTLQPDVINLMAELFEGNLPALGQELQKLSILFSQQAVSIEEAEQLFIKQAKFNSFQLIDTLLIGDLKKCLTMLDQMQHDGSALGQLVWVVHKEISQLYAMLEQIEQGNNINDIFKQYRIWDKKKPLYQHALKHITLSHAEQALARLAQVDLLSKTSSDFNAFILLSDVFISLFHDTISQNFSLDYEYN</sequence>
<organism evidence="12 13">
    <name type="scientific">Cognaticolwellia beringensis</name>
    <dbReference type="NCBI Taxonomy" id="1967665"/>
    <lineage>
        <taxon>Bacteria</taxon>
        <taxon>Pseudomonadati</taxon>
        <taxon>Pseudomonadota</taxon>
        <taxon>Gammaproteobacteria</taxon>
        <taxon>Alteromonadales</taxon>
        <taxon>Colwelliaceae</taxon>
        <taxon>Cognaticolwellia</taxon>
    </lineage>
</organism>
<dbReference type="EC" id="2.7.7.7" evidence="1 9"/>
<comment type="catalytic activity">
    <reaction evidence="8">
        <text>DNA(n) + a 2'-deoxyribonucleoside 5'-triphosphate = DNA(n+1) + diphosphate</text>
        <dbReference type="Rhea" id="RHEA:22508"/>
        <dbReference type="Rhea" id="RHEA-COMP:17339"/>
        <dbReference type="Rhea" id="RHEA-COMP:17340"/>
        <dbReference type="ChEBI" id="CHEBI:33019"/>
        <dbReference type="ChEBI" id="CHEBI:61560"/>
        <dbReference type="ChEBI" id="CHEBI:173112"/>
        <dbReference type="EC" id="2.7.7.7"/>
    </reaction>
</comment>
<evidence type="ECO:0000256" key="1">
    <source>
        <dbReference type="ARBA" id="ARBA00012417"/>
    </source>
</evidence>
<evidence type="ECO:0000259" key="11">
    <source>
        <dbReference type="Pfam" id="PF14840"/>
    </source>
</evidence>
<comment type="similarity">
    <text evidence="7">Belongs to the DNA polymerase HolA subunit family.</text>
</comment>
<gene>
    <name evidence="12" type="primary">holA</name>
    <name evidence="12" type="ORF">B5D82_02305</name>
</gene>
<dbReference type="GO" id="GO:0003887">
    <property type="term" value="F:DNA-directed DNA polymerase activity"/>
    <property type="evidence" value="ECO:0007669"/>
    <property type="project" value="UniProtKB-UniRule"/>
</dbReference>
<dbReference type="InterPro" id="IPR008921">
    <property type="entry name" value="DNA_pol3_clamp-load_cplx_C"/>
</dbReference>
<dbReference type="SUPFAM" id="SSF48019">
    <property type="entry name" value="post-AAA+ oligomerization domain-like"/>
    <property type="match status" value="1"/>
</dbReference>
<evidence type="ECO:0000259" key="10">
    <source>
        <dbReference type="Pfam" id="PF06144"/>
    </source>
</evidence>
<evidence type="ECO:0000256" key="4">
    <source>
        <dbReference type="ARBA" id="ARBA00022695"/>
    </source>
</evidence>
<dbReference type="GO" id="GO:0006261">
    <property type="term" value="P:DNA-templated DNA replication"/>
    <property type="evidence" value="ECO:0007669"/>
    <property type="project" value="TreeGrafter"/>
</dbReference>
<dbReference type="OrthoDB" id="9770982at2"/>
<keyword evidence="6" id="KW-0239">DNA-directed DNA polymerase</keyword>
<dbReference type="Proteomes" id="UP000202259">
    <property type="component" value="Chromosome"/>
</dbReference>
<dbReference type="NCBIfam" id="TIGR01128">
    <property type="entry name" value="holA"/>
    <property type="match status" value="1"/>
</dbReference>
<evidence type="ECO:0000256" key="6">
    <source>
        <dbReference type="ARBA" id="ARBA00022932"/>
    </source>
</evidence>
<keyword evidence="3" id="KW-0808">Transferase</keyword>
<evidence type="ECO:0000313" key="12">
    <source>
        <dbReference type="EMBL" id="ASP46716.1"/>
    </source>
</evidence>
<feature type="domain" description="DNA polymerase III subunit delta C-terminal" evidence="11">
    <location>
        <begin position="214"/>
        <end position="315"/>
    </location>
</feature>
<evidence type="ECO:0000256" key="9">
    <source>
        <dbReference type="NCBIfam" id="TIGR01128"/>
    </source>
</evidence>
<accession>A0A222G460</accession>
<dbReference type="Gene3D" id="1.20.272.10">
    <property type="match status" value="1"/>
</dbReference>
<proteinExistence type="inferred from homology"/>
<evidence type="ECO:0000256" key="7">
    <source>
        <dbReference type="ARBA" id="ARBA00034754"/>
    </source>
</evidence>
<dbReference type="InterPro" id="IPR027417">
    <property type="entry name" value="P-loop_NTPase"/>
</dbReference>
<dbReference type="InterPro" id="IPR005790">
    <property type="entry name" value="DNA_polIII_delta"/>
</dbReference>
<dbReference type="KEGG" id="cber:B5D82_02305"/>
<dbReference type="GO" id="GO:0003677">
    <property type="term" value="F:DNA binding"/>
    <property type="evidence" value="ECO:0007669"/>
    <property type="project" value="InterPro"/>
</dbReference>
<keyword evidence="13" id="KW-1185">Reference proteome</keyword>
<name>A0A222G460_9GAMM</name>
<evidence type="ECO:0000256" key="2">
    <source>
        <dbReference type="ARBA" id="ARBA00017703"/>
    </source>
</evidence>
<dbReference type="RefSeq" id="WP_081148898.1">
    <property type="nucleotide sequence ID" value="NZ_CP020465.1"/>
</dbReference>
<feature type="domain" description="DNA polymerase III delta N-terminal" evidence="10">
    <location>
        <begin position="21"/>
        <end position="136"/>
    </location>
</feature>